<proteinExistence type="predicted"/>
<gene>
    <name evidence="1" type="ORF">ALECFALPRED_006161</name>
</gene>
<organism evidence="1 2">
    <name type="scientific">Alectoria fallacina</name>
    <dbReference type="NCBI Taxonomy" id="1903189"/>
    <lineage>
        <taxon>Eukaryota</taxon>
        <taxon>Fungi</taxon>
        <taxon>Dikarya</taxon>
        <taxon>Ascomycota</taxon>
        <taxon>Pezizomycotina</taxon>
        <taxon>Lecanoromycetes</taxon>
        <taxon>OSLEUM clade</taxon>
        <taxon>Lecanoromycetidae</taxon>
        <taxon>Lecanorales</taxon>
        <taxon>Lecanorineae</taxon>
        <taxon>Parmeliaceae</taxon>
        <taxon>Alectoria</taxon>
    </lineage>
</organism>
<evidence type="ECO:0000313" key="2">
    <source>
        <dbReference type="Proteomes" id="UP000664203"/>
    </source>
</evidence>
<accession>A0A8H3G4W4</accession>
<keyword evidence="2" id="KW-1185">Reference proteome</keyword>
<protein>
    <submittedName>
        <fullName evidence="1">Uncharacterized protein</fullName>
    </submittedName>
</protein>
<name>A0A8H3G4W4_9LECA</name>
<evidence type="ECO:0000313" key="1">
    <source>
        <dbReference type="EMBL" id="CAF9934844.1"/>
    </source>
</evidence>
<dbReference type="AlphaFoldDB" id="A0A8H3G4W4"/>
<sequence>MKASTHLTTFGAVGIFGVEEYLPQVLTEPTGKCSITVDTTAPNDAASWYDLWQAVVALDGMCARGGRAGKSRFLGIGRKLVVEIKKS</sequence>
<dbReference type="Proteomes" id="UP000664203">
    <property type="component" value="Unassembled WGS sequence"/>
</dbReference>
<dbReference type="OrthoDB" id="5406229at2759"/>
<comment type="caution">
    <text evidence="1">The sequence shown here is derived from an EMBL/GenBank/DDBJ whole genome shotgun (WGS) entry which is preliminary data.</text>
</comment>
<dbReference type="EMBL" id="CAJPDR010000392">
    <property type="protein sequence ID" value="CAF9934844.1"/>
    <property type="molecule type" value="Genomic_DNA"/>
</dbReference>
<reference evidence="1" key="1">
    <citation type="submission" date="2021-03" db="EMBL/GenBank/DDBJ databases">
        <authorList>
            <person name="Tagirdzhanova G."/>
        </authorList>
    </citation>
    <scope>NUCLEOTIDE SEQUENCE</scope>
</reference>